<reference evidence="1" key="2">
    <citation type="journal article" date="2015" name="Fish Shellfish Immunol.">
        <title>Early steps in the European eel (Anguilla anguilla)-Vibrio vulnificus interaction in the gills: Role of the RtxA13 toxin.</title>
        <authorList>
            <person name="Callol A."/>
            <person name="Pajuelo D."/>
            <person name="Ebbesson L."/>
            <person name="Teles M."/>
            <person name="MacKenzie S."/>
            <person name="Amaro C."/>
        </authorList>
    </citation>
    <scope>NUCLEOTIDE SEQUENCE</scope>
</reference>
<accession>A0A0E9QZT4</accession>
<organism evidence="1">
    <name type="scientific">Anguilla anguilla</name>
    <name type="common">European freshwater eel</name>
    <name type="synonym">Muraena anguilla</name>
    <dbReference type="NCBI Taxonomy" id="7936"/>
    <lineage>
        <taxon>Eukaryota</taxon>
        <taxon>Metazoa</taxon>
        <taxon>Chordata</taxon>
        <taxon>Craniata</taxon>
        <taxon>Vertebrata</taxon>
        <taxon>Euteleostomi</taxon>
        <taxon>Actinopterygii</taxon>
        <taxon>Neopterygii</taxon>
        <taxon>Teleostei</taxon>
        <taxon>Anguilliformes</taxon>
        <taxon>Anguillidae</taxon>
        <taxon>Anguilla</taxon>
    </lineage>
</organism>
<dbReference type="AlphaFoldDB" id="A0A0E9QZT4"/>
<reference evidence="1" key="1">
    <citation type="submission" date="2014-11" db="EMBL/GenBank/DDBJ databases">
        <authorList>
            <person name="Amaro Gonzalez C."/>
        </authorList>
    </citation>
    <scope>NUCLEOTIDE SEQUENCE</scope>
</reference>
<proteinExistence type="predicted"/>
<name>A0A0E9QZT4_ANGAN</name>
<protein>
    <submittedName>
        <fullName evidence="1">Uncharacterized protein</fullName>
    </submittedName>
</protein>
<evidence type="ECO:0000313" key="1">
    <source>
        <dbReference type="EMBL" id="JAH22012.1"/>
    </source>
</evidence>
<sequence>MRNSKEVKYIITHSYLKRSLTFYCNLEFYSVQMNNTRTS</sequence>
<dbReference type="EMBL" id="GBXM01086565">
    <property type="protein sequence ID" value="JAH22012.1"/>
    <property type="molecule type" value="Transcribed_RNA"/>
</dbReference>